<dbReference type="InterPro" id="IPR000688">
    <property type="entry name" value="HypA/HybF"/>
</dbReference>
<evidence type="ECO:0000256" key="1">
    <source>
        <dbReference type="ARBA" id="ARBA00022596"/>
    </source>
</evidence>
<gene>
    <name evidence="4" type="primary">hypA</name>
    <name evidence="5" type="ORF">FYJ51_03160</name>
</gene>
<proteinExistence type="inferred from homology"/>
<dbReference type="GO" id="GO:0008270">
    <property type="term" value="F:zinc ion binding"/>
    <property type="evidence" value="ECO:0007669"/>
    <property type="project" value="UniProtKB-UniRule"/>
</dbReference>
<reference evidence="5 6" key="1">
    <citation type="submission" date="2019-08" db="EMBL/GenBank/DDBJ databases">
        <title>In-depth cultivation of the pig gut microbiome towards novel bacterial diversity and tailored functional studies.</title>
        <authorList>
            <person name="Wylensek D."/>
            <person name="Hitch T.C.A."/>
            <person name="Clavel T."/>
        </authorList>
    </citation>
    <scope>NUCLEOTIDE SEQUENCE [LARGE SCALE GENOMIC DNA]</scope>
    <source>
        <strain evidence="5 6">Oil+RF-744-GAM-WT-6</strain>
    </source>
</reference>
<evidence type="ECO:0000313" key="5">
    <source>
        <dbReference type="EMBL" id="MSS57900.1"/>
    </source>
</evidence>
<feature type="binding site" evidence="4">
    <location>
        <position position="2"/>
    </location>
    <ligand>
        <name>Ni(2+)</name>
        <dbReference type="ChEBI" id="CHEBI:49786"/>
    </ligand>
</feature>
<dbReference type="HAMAP" id="MF_00213">
    <property type="entry name" value="HypA_HybF"/>
    <property type="match status" value="1"/>
</dbReference>
<dbReference type="Proteomes" id="UP000461880">
    <property type="component" value="Unassembled WGS sequence"/>
</dbReference>
<protein>
    <recommendedName>
        <fullName evidence="4">Hydrogenase maturation factor HypA</fullName>
    </recommendedName>
</protein>
<dbReference type="GO" id="GO:0051604">
    <property type="term" value="P:protein maturation"/>
    <property type="evidence" value="ECO:0007669"/>
    <property type="project" value="InterPro"/>
</dbReference>
<keyword evidence="2 4" id="KW-0479">Metal-binding</keyword>
<dbReference type="GO" id="GO:0016151">
    <property type="term" value="F:nickel cation binding"/>
    <property type="evidence" value="ECO:0007669"/>
    <property type="project" value="UniProtKB-UniRule"/>
</dbReference>
<evidence type="ECO:0000313" key="6">
    <source>
        <dbReference type="Proteomes" id="UP000461880"/>
    </source>
</evidence>
<dbReference type="EMBL" id="VUMN01000004">
    <property type="protein sequence ID" value="MSS57900.1"/>
    <property type="molecule type" value="Genomic_DNA"/>
</dbReference>
<evidence type="ECO:0000256" key="4">
    <source>
        <dbReference type="HAMAP-Rule" id="MF_00213"/>
    </source>
</evidence>
<dbReference type="PANTHER" id="PTHR34535">
    <property type="entry name" value="HYDROGENASE MATURATION FACTOR HYPA"/>
    <property type="match status" value="1"/>
</dbReference>
<comment type="function">
    <text evidence="4">Involved in the maturation of [NiFe] hydrogenases. Required for nickel insertion into the metal center of the hydrogenase.</text>
</comment>
<feature type="binding site" evidence="4">
    <location>
        <position position="93"/>
    </location>
    <ligand>
        <name>Zn(2+)</name>
        <dbReference type="ChEBI" id="CHEBI:29105"/>
    </ligand>
</feature>
<accession>A0A7X2NR57</accession>
<dbReference type="AlphaFoldDB" id="A0A7X2NR57"/>
<sequence>MHEMGIVTHLAKTLDELAEEKHIIRIGSVTLQVGEVSGIMTDYFVDCWNYFKVRHPVLKDSELKLETLPAVTICEHCGKTYETVKYGRTCPYCQSEETYLLTGNECIIKEIEAETEDDRQGEESVPARD</sequence>
<comment type="caution">
    <text evidence="5">The sequence shown here is derived from an EMBL/GenBank/DDBJ whole genome shotgun (WGS) entry which is preliminary data.</text>
</comment>
<dbReference type="PANTHER" id="PTHR34535:SF3">
    <property type="entry name" value="HYDROGENASE MATURATION FACTOR HYPA"/>
    <property type="match status" value="1"/>
</dbReference>
<keyword evidence="1 4" id="KW-0533">Nickel</keyword>
<keyword evidence="6" id="KW-1185">Reference proteome</keyword>
<dbReference type="Pfam" id="PF01155">
    <property type="entry name" value="HypA"/>
    <property type="match status" value="1"/>
</dbReference>
<keyword evidence="3 4" id="KW-0862">Zinc</keyword>
<dbReference type="Gene3D" id="3.30.2320.80">
    <property type="match status" value="1"/>
</dbReference>
<organism evidence="5 6">
    <name type="scientific">Stecheria intestinalis</name>
    <dbReference type="NCBI Taxonomy" id="2606630"/>
    <lineage>
        <taxon>Bacteria</taxon>
        <taxon>Bacillati</taxon>
        <taxon>Bacillota</taxon>
        <taxon>Erysipelotrichia</taxon>
        <taxon>Erysipelotrichales</taxon>
        <taxon>Erysipelotrichaceae</taxon>
        <taxon>Stecheria</taxon>
    </lineage>
</organism>
<evidence type="ECO:0000256" key="3">
    <source>
        <dbReference type="ARBA" id="ARBA00022833"/>
    </source>
</evidence>
<feature type="binding site" evidence="4">
    <location>
        <position position="74"/>
    </location>
    <ligand>
        <name>Zn(2+)</name>
        <dbReference type="ChEBI" id="CHEBI:29105"/>
    </ligand>
</feature>
<name>A0A7X2NR57_9FIRM</name>
<evidence type="ECO:0000256" key="2">
    <source>
        <dbReference type="ARBA" id="ARBA00022723"/>
    </source>
</evidence>
<feature type="binding site" evidence="4">
    <location>
        <position position="77"/>
    </location>
    <ligand>
        <name>Zn(2+)</name>
        <dbReference type="ChEBI" id="CHEBI:29105"/>
    </ligand>
</feature>
<dbReference type="PIRSF" id="PIRSF004761">
    <property type="entry name" value="Hydrgn_mat_HypA"/>
    <property type="match status" value="1"/>
</dbReference>
<feature type="binding site" evidence="4">
    <location>
        <position position="90"/>
    </location>
    <ligand>
        <name>Zn(2+)</name>
        <dbReference type="ChEBI" id="CHEBI:29105"/>
    </ligand>
</feature>
<comment type="similarity">
    <text evidence="4">Belongs to the HypA/HybF family.</text>
</comment>